<keyword evidence="1" id="KW-0812">Transmembrane</keyword>
<evidence type="ECO:0000259" key="2">
    <source>
        <dbReference type="Pfam" id="PF00144"/>
    </source>
</evidence>
<accession>A0AAE3HG94</accession>
<dbReference type="Pfam" id="PF00144">
    <property type="entry name" value="Beta-lactamase"/>
    <property type="match status" value="1"/>
</dbReference>
<dbReference type="Gene3D" id="3.40.710.10">
    <property type="entry name" value="DD-peptidase/beta-lactamase superfamily"/>
    <property type="match status" value="1"/>
</dbReference>
<evidence type="ECO:0000313" key="4">
    <source>
        <dbReference type="Proteomes" id="UP001205748"/>
    </source>
</evidence>
<dbReference type="RefSeq" id="WP_257533084.1">
    <property type="nucleotide sequence ID" value="NZ_JANKAS010000019.1"/>
</dbReference>
<feature type="domain" description="Beta-lactamase-related" evidence="2">
    <location>
        <begin position="62"/>
        <end position="347"/>
    </location>
</feature>
<dbReference type="AlphaFoldDB" id="A0AAE3HG94"/>
<gene>
    <name evidence="3" type="ORF">NSA47_14115</name>
</gene>
<keyword evidence="1" id="KW-0472">Membrane</keyword>
<evidence type="ECO:0000256" key="1">
    <source>
        <dbReference type="SAM" id="Phobius"/>
    </source>
</evidence>
<keyword evidence="1" id="KW-1133">Transmembrane helix</keyword>
<protein>
    <submittedName>
        <fullName evidence="3">Beta-lactamase family protein</fullName>
    </submittedName>
</protein>
<dbReference type="Proteomes" id="UP001205748">
    <property type="component" value="Unassembled WGS sequence"/>
</dbReference>
<dbReference type="InterPro" id="IPR001466">
    <property type="entry name" value="Beta-lactam-related"/>
</dbReference>
<feature type="transmembrane region" description="Helical" evidence="1">
    <location>
        <begin position="12"/>
        <end position="32"/>
    </location>
</feature>
<evidence type="ECO:0000313" key="3">
    <source>
        <dbReference type="EMBL" id="MCR1900100.1"/>
    </source>
</evidence>
<dbReference type="InterPro" id="IPR050491">
    <property type="entry name" value="AmpC-like"/>
</dbReference>
<comment type="caution">
    <text evidence="3">The sequence shown here is derived from an EMBL/GenBank/DDBJ whole genome shotgun (WGS) entry which is preliminary data.</text>
</comment>
<dbReference type="SUPFAM" id="SSF56601">
    <property type="entry name" value="beta-lactamase/transpeptidase-like"/>
    <property type="match status" value="1"/>
</dbReference>
<name>A0AAE3HG94_9FIRM</name>
<dbReference type="PANTHER" id="PTHR46825:SF9">
    <property type="entry name" value="BETA-LACTAMASE-RELATED DOMAIN-CONTAINING PROTEIN"/>
    <property type="match status" value="1"/>
</dbReference>
<proteinExistence type="predicted"/>
<sequence>MKKHKVNKKRWMKVILVMVLVIAIGFGVYSIYGSYKINELSKMTYEQMINYTTEGNKDAVITVGVIQNGKIEYNVYGEDGTRLPFKEHIYEIGSITKTFTTSLFCKAINEEKISLEDSINEYLNLPLEEYYPTIKRLVTHTSGYKGFYFEKPMISNFLHRKNEFNGITHSMLIEKMGKIDLEDREYAFTYSNFGFAALGAVLEEIYGDDYTTLINNFIVEDLKLANTRITDGSGDLENYWEWSESDAYMPAGALLSNIKDMIKYVQIHMTENLEYLSIAHRALIEVNASDGNYEKLGIQIDAVGMGWMIDDKNNIIWHNGGTGNYNSYIGFDKEKQIGVVVLSNLPPDYRIPATVIGVDILTSLQTN</sequence>
<organism evidence="3 4">
    <name type="scientific">Irregularibacter muris</name>
    <dbReference type="NCBI Taxonomy" id="1796619"/>
    <lineage>
        <taxon>Bacteria</taxon>
        <taxon>Bacillati</taxon>
        <taxon>Bacillota</taxon>
        <taxon>Clostridia</taxon>
        <taxon>Eubacteriales</taxon>
        <taxon>Eubacteriaceae</taxon>
        <taxon>Irregularibacter</taxon>
    </lineage>
</organism>
<keyword evidence="4" id="KW-1185">Reference proteome</keyword>
<dbReference type="EMBL" id="JANKAS010000019">
    <property type="protein sequence ID" value="MCR1900100.1"/>
    <property type="molecule type" value="Genomic_DNA"/>
</dbReference>
<dbReference type="PANTHER" id="PTHR46825">
    <property type="entry name" value="D-ALANYL-D-ALANINE-CARBOXYPEPTIDASE/ENDOPEPTIDASE AMPH"/>
    <property type="match status" value="1"/>
</dbReference>
<dbReference type="InterPro" id="IPR012338">
    <property type="entry name" value="Beta-lactam/transpept-like"/>
</dbReference>
<reference evidence="3" key="1">
    <citation type="submission" date="2022-07" db="EMBL/GenBank/DDBJ databases">
        <title>Enhanced cultured diversity of the mouse gut microbiota enables custom-made synthetic communities.</title>
        <authorList>
            <person name="Afrizal A."/>
        </authorList>
    </citation>
    <scope>NUCLEOTIDE SEQUENCE</scope>
    <source>
        <strain evidence="3">DSM 28593</strain>
    </source>
</reference>